<keyword evidence="5 6" id="KW-0413">Isomerase</keyword>
<evidence type="ECO:0000313" key="7">
    <source>
        <dbReference type="Proteomes" id="UP001489897"/>
    </source>
</evidence>
<keyword evidence="7" id="KW-1185">Reference proteome</keyword>
<comment type="subunit">
    <text evidence="5">Homodimer.</text>
</comment>
<dbReference type="EMBL" id="JAYMRV010000005">
    <property type="protein sequence ID" value="MEM5422985.1"/>
    <property type="molecule type" value="Genomic_DNA"/>
</dbReference>
<organism evidence="6 7">
    <name type="scientific">Paraburkholderia ferrariae</name>
    <dbReference type="NCBI Taxonomy" id="386056"/>
    <lineage>
        <taxon>Bacteria</taxon>
        <taxon>Pseudomonadati</taxon>
        <taxon>Pseudomonadota</taxon>
        <taxon>Betaproteobacteria</taxon>
        <taxon>Burkholderiales</taxon>
        <taxon>Burkholderiaceae</taxon>
        <taxon>Paraburkholderia</taxon>
    </lineage>
</organism>
<protein>
    <recommendedName>
        <fullName evidence="4 5">dTDP-4-dehydrorhamnose 3,5-epimerase</fullName>
        <ecNumber evidence="3 5">5.1.3.13</ecNumber>
    </recommendedName>
    <alternativeName>
        <fullName evidence="5">Thymidine diphospho-4-keto-rhamnose 3,5-epimerase</fullName>
    </alternativeName>
</protein>
<dbReference type="InterPro" id="IPR011051">
    <property type="entry name" value="RmlC_Cupin_sf"/>
</dbReference>
<dbReference type="PANTHER" id="PTHR21047:SF2">
    <property type="entry name" value="THYMIDINE DIPHOSPHO-4-KETO-RHAMNOSE 3,5-EPIMERASE"/>
    <property type="match status" value="1"/>
</dbReference>
<dbReference type="Proteomes" id="UP001489897">
    <property type="component" value="Unassembled WGS sequence"/>
</dbReference>
<comment type="pathway">
    <text evidence="5">Carbohydrate biosynthesis; dTDP-L-rhamnose biosynthesis.</text>
</comment>
<dbReference type="PANTHER" id="PTHR21047">
    <property type="entry name" value="DTDP-6-DEOXY-D-GLUCOSE-3,5 EPIMERASE"/>
    <property type="match status" value="1"/>
</dbReference>
<dbReference type="InterPro" id="IPR000888">
    <property type="entry name" value="RmlC-like"/>
</dbReference>
<dbReference type="Pfam" id="PF00908">
    <property type="entry name" value="dTDP_sugar_isom"/>
    <property type="match status" value="1"/>
</dbReference>
<evidence type="ECO:0000256" key="2">
    <source>
        <dbReference type="ARBA" id="ARBA00001997"/>
    </source>
</evidence>
<reference evidence="6 7" key="1">
    <citation type="submission" date="2024-01" db="EMBL/GenBank/DDBJ databases">
        <title>The diversity of rhizobia nodulating Mimosa spp. in eleven states of Brazil covering several biomes is determined by host plant, location, and edaphic factors.</title>
        <authorList>
            <person name="Rouws L."/>
            <person name="Barauna A."/>
            <person name="Beukes C."/>
            <person name="De Faria S.M."/>
            <person name="Gross E."/>
            <person name="Dos Reis Junior F.B."/>
            <person name="Simon M."/>
            <person name="Maluk M."/>
            <person name="Odee D.W."/>
            <person name="Kenicer G."/>
            <person name="Young J.P.W."/>
            <person name="Reis V.M."/>
            <person name="Zilli J."/>
            <person name="James E.K."/>
        </authorList>
    </citation>
    <scope>NUCLEOTIDE SEQUENCE [LARGE SCALE GENOMIC DNA]</scope>
    <source>
        <strain evidence="6 7">JPY167</strain>
    </source>
</reference>
<dbReference type="NCBIfam" id="TIGR01221">
    <property type="entry name" value="rmlC"/>
    <property type="match status" value="1"/>
</dbReference>
<sequence>MNIHPTPLSGVVIVQTKQFEDDRGAFRRLFCDNELQAIVGQRKVVQINQSRTKHVGAVRGMHFQRQPHAEAKFIRCLRGRVWDVAVDLRKDSPTFLRWHAEILSPENAHMLVVPEGCAHGFQVLEPDSELLYLHTAHYEPSAEGGVRHDDPLVGIEWPLEIRQLSQRDQSYPLLTSYFHGITV</sequence>
<comment type="catalytic activity">
    <reaction evidence="1 5">
        <text>dTDP-4-dehydro-6-deoxy-alpha-D-glucose = dTDP-4-dehydro-beta-L-rhamnose</text>
        <dbReference type="Rhea" id="RHEA:16969"/>
        <dbReference type="ChEBI" id="CHEBI:57649"/>
        <dbReference type="ChEBI" id="CHEBI:62830"/>
        <dbReference type="EC" id="5.1.3.13"/>
    </reaction>
</comment>
<name>A0ABU9RSE2_9BURK</name>
<dbReference type="SUPFAM" id="SSF51182">
    <property type="entry name" value="RmlC-like cupins"/>
    <property type="match status" value="1"/>
</dbReference>
<comment type="function">
    <text evidence="2 5">Catalyzes the epimerization of the C3' and C5'positions of dTDP-6-deoxy-D-xylo-4-hexulose, forming dTDP-6-deoxy-L-lyxo-4-hexulose.</text>
</comment>
<dbReference type="Gene3D" id="2.60.120.10">
    <property type="entry name" value="Jelly Rolls"/>
    <property type="match status" value="1"/>
</dbReference>
<dbReference type="InterPro" id="IPR014710">
    <property type="entry name" value="RmlC-like_jellyroll"/>
</dbReference>
<comment type="similarity">
    <text evidence="5">Belongs to the dTDP-4-dehydrorhamnose 3,5-epimerase family.</text>
</comment>
<evidence type="ECO:0000256" key="4">
    <source>
        <dbReference type="ARBA" id="ARBA00019595"/>
    </source>
</evidence>
<dbReference type="EC" id="5.1.3.13" evidence="3 5"/>
<dbReference type="CDD" id="cd00438">
    <property type="entry name" value="cupin_RmlC"/>
    <property type="match status" value="1"/>
</dbReference>
<proteinExistence type="inferred from homology"/>
<gene>
    <name evidence="6" type="primary">rfbC</name>
    <name evidence="6" type="ORF">VSR73_18150</name>
</gene>
<dbReference type="RefSeq" id="WP_342947798.1">
    <property type="nucleotide sequence ID" value="NZ_JAYMRV010000005.1"/>
</dbReference>
<evidence type="ECO:0000256" key="5">
    <source>
        <dbReference type="RuleBase" id="RU364069"/>
    </source>
</evidence>
<evidence type="ECO:0000313" key="6">
    <source>
        <dbReference type="EMBL" id="MEM5422985.1"/>
    </source>
</evidence>
<dbReference type="GO" id="GO:0008830">
    <property type="term" value="F:dTDP-4-dehydrorhamnose 3,5-epimerase activity"/>
    <property type="evidence" value="ECO:0007669"/>
    <property type="project" value="UniProtKB-EC"/>
</dbReference>
<accession>A0ABU9RSE2</accession>
<evidence type="ECO:0000256" key="1">
    <source>
        <dbReference type="ARBA" id="ARBA00001298"/>
    </source>
</evidence>
<comment type="caution">
    <text evidence="6">The sequence shown here is derived from an EMBL/GenBank/DDBJ whole genome shotgun (WGS) entry which is preliminary data.</text>
</comment>
<evidence type="ECO:0000256" key="3">
    <source>
        <dbReference type="ARBA" id="ARBA00012098"/>
    </source>
</evidence>